<dbReference type="Gene3D" id="3.40.20.10">
    <property type="entry name" value="Severin"/>
    <property type="match status" value="1"/>
</dbReference>
<dbReference type="OMA" id="INPFMTF"/>
<keyword evidence="2" id="KW-0813">Transport</keyword>
<dbReference type="VEuPathDB" id="FungiDB:SJAG_02349"/>
<feature type="domain" description="Sec23/Sec24 helical" evidence="8">
    <location>
        <begin position="623"/>
        <end position="721"/>
    </location>
</feature>
<dbReference type="InterPro" id="IPR006900">
    <property type="entry name" value="Sec23/24_helical_dom"/>
</dbReference>
<dbReference type="InterPro" id="IPR036465">
    <property type="entry name" value="vWFA_dom_sf"/>
</dbReference>
<dbReference type="InterPro" id="IPR012990">
    <property type="entry name" value="Beta-sandwich_Sec23_24"/>
</dbReference>
<dbReference type="SUPFAM" id="SSF81995">
    <property type="entry name" value="beta-sandwich domain of Sec23/24"/>
    <property type="match status" value="1"/>
</dbReference>
<reference evidence="10 12" key="1">
    <citation type="journal article" date="2011" name="Science">
        <title>Comparative functional genomics of the fission yeasts.</title>
        <authorList>
            <person name="Rhind N."/>
            <person name="Chen Z."/>
            <person name="Yassour M."/>
            <person name="Thompson D.A."/>
            <person name="Haas B.J."/>
            <person name="Habib N."/>
            <person name="Wapinski I."/>
            <person name="Roy S."/>
            <person name="Lin M.F."/>
            <person name="Heiman D.I."/>
            <person name="Young S.K."/>
            <person name="Furuya K."/>
            <person name="Guo Y."/>
            <person name="Pidoux A."/>
            <person name="Chen H.M."/>
            <person name="Robbertse B."/>
            <person name="Goldberg J.M."/>
            <person name="Aoki K."/>
            <person name="Bayne E.H."/>
            <person name="Berlin A.M."/>
            <person name="Desjardins C.A."/>
            <person name="Dobbs E."/>
            <person name="Dukaj L."/>
            <person name="Fan L."/>
            <person name="FitzGerald M.G."/>
            <person name="French C."/>
            <person name="Gujja S."/>
            <person name="Hansen K."/>
            <person name="Keifenheim D."/>
            <person name="Levin J.Z."/>
            <person name="Mosher R.A."/>
            <person name="Mueller C.A."/>
            <person name="Pfiffner J."/>
            <person name="Priest M."/>
            <person name="Russ C."/>
            <person name="Smialowska A."/>
            <person name="Swoboda P."/>
            <person name="Sykes S.M."/>
            <person name="Vaughn M."/>
            <person name="Vengrova S."/>
            <person name="Yoder R."/>
            <person name="Zeng Q."/>
            <person name="Allshire R."/>
            <person name="Baulcombe D."/>
            <person name="Birren B.W."/>
            <person name="Brown W."/>
            <person name="Ekwall K."/>
            <person name="Kellis M."/>
            <person name="Leatherwood J."/>
            <person name="Levin H."/>
            <person name="Margalit H."/>
            <person name="Martienssen R."/>
            <person name="Nieduszynski C.A."/>
            <person name="Spatafora J.W."/>
            <person name="Friedman N."/>
            <person name="Dalgaard J.Z."/>
            <person name="Baumann P."/>
            <person name="Niki H."/>
            <person name="Regev A."/>
            <person name="Nusbaum C."/>
        </authorList>
    </citation>
    <scope>NUCLEOTIDE SEQUENCE [LARGE SCALE GENOMIC DNA]</scope>
    <source>
        <strain evidence="12">yFS275 / FY16936</strain>
    </source>
</reference>
<dbReference type="InterPro" id="IPR006895">
    <property type="entry name" value="Znf_Sec23_Sec24"/>
</dbReference>
<organism evidence="10 12">
    <name type="scientific">Schizosaccharomyces japonicus (strain yFS275 / FY16936)</name>
    <name type="common">Fission yeast</name>
    <dbReference type="NCBI Taxonomy" id="402676"/>
    <lineage>
        <taxon>Eukaryota</taxon>
        <taxon>Fungi</taxon>
        <taxon>Dikarya</taxon>
        <taxon>Ascomycota</taxon>
        <taxon>Taphrinomycotina</taxon>
        <taxon>Schizosaccharomycetes</taxon>
        <taxon>Schizosaccharomycetales</taxon>
        <taxon>Schizosaccharomycetaceae</taxon>
        <taxon>Schizosaccharomyces</taxon>
    </lineage>
</organism>
<evidence type="ECO:0000259" key="8">
    <source>
        <dbReference type="Pfam" id="PF04815"/>
    </source>
</evidence>
<dbReference type="AlphaFoldDB" id="B6K282"/>
<dbReference type="InterPro" id="IPR050550">
    <property type="entry name" value="SEC23_SEC24_subfamily"/>
</dbReference>
<dbReference type="SUPFAM" id="SSF82919">
    <property type="entry name" value="Zn-finger domain of Sec23/24"/>
    <property type="match status" value="1"/>
</dbReference>
<feature type="domain" description="Gelsolin-like" evidence="5">
    <location>
        <begin position="751"/>
        <end position="816"/>
    </location>
</feature>
<gene>
    <name evidence="11" type="primary">sfb3</name>
    <name evidence="10" type="ORF">SJAG_02349</name>
</gene>
<dbReference type="JaponicusDB" id="SJAG_02349">
    <property type="gene designation" value="sfb3"/>
</dbReference>
<evidence type="ECO:0000259" key="7">
    <source>
        <dbReference type="Pfam" id="PF04811"/>
    </source>
</evidence>
<dbReference type="Proteomes" id="UP000001744">
    <property type="component" value="Unassembled WGS sequence"/>
</dbReference>
<dbReference type="eggNOG" id="KOG1984">
    <property type="taxonomic scope" value="Eukaryota"/>
</dbReference>
<dbReference type="InterPro" id="IPR036180">
    <property type="entry name" value="Gelsolin-like_dom_sf"/>
</dbReference>
<dbReference type="EMBL" id="KE651166">
    <property type="protein sequence ID" value="EEB07263.1"/>
    <property type="molecule type" value="Genomic_DNA"/>
</dbReference>
<evidence type="ECO:0000256" key="4">
    <source>
        <dbReference type="SAM" id="MobiDB-lite"/>
    </source>
</evidence>
<dbReference type="GO" id="GO:0006886">
    <property type="term" value="P:intracellular protein transport"/>
    <property type="evidence" value="ECO:0007669"/>
    <property type="project" value="InterPro"/>
</dbReference>
<dbReference type="Pfam" id="PF00626">
    <property type="entry name" value="Gelsolin"/>
    <property type="match status" value="1"/>
</dbReference>
<comment type="similarity">
    <text evidence="1">Belongs to the SEC23/SEC24 family. SEC24 subfamily.</text>
</comment>
<sequence length="883" mass="97968">MNPMQPYTLPNGGHSNTGAQGAPVMPPYTGQSSPEVDVLAQQMSANMNLNEQAQFPAVRHKKHRDAHAYDMSLTEPAAPVPVPSPMGQINAVNPSLPAQSTQNTNLMDRVSLPSVPEGRYADQQKAKTEVVDSMSKDYPPLPTTSFISNDQGNSSSKFVQMTTYAIPPTTDMLNQLNIPLGMIVQPFAEKREEELPVPVVDFSQTNPARCQKCRGYINPFIQFTRGGSCWICNLCGQSNTFTDDYYAMSSAVMGRSQNEAHPELVYGTVDFVVGKEYWVDEKEPKPMHLVFAIDVSYESIAKGLAGVAAAAIKQILYGPRRLPQGVKVSVIAFDRNIHFFNLSPNLEKPQMLSVPDLENTFVPFVDGLLVDPIASQQPLEYLLDNLYEMFSSYKVPEPAVGSTLRAAKQILEATGGKVSMFISALPTVGAGKLRHREDARLYGTEAEKTLLSAQDNFYTNLADEFVTSGICVDLFFATSSYVDIATVGSIASLTGGQVVYYSNFVPSRDAPRLADELTRSMLREQGYRVMMKTRCSNGLRVSRYIGNFFQRTPQDIEMGGLDADKAIAVLFKHEGKLSTSLDAHFQTAVLYTTVTGQRRVRVVNYCCAVATRLEDSLVLASTEPIAGIFAKEACDLVSLKSIKEANTRLLEQLVNLLKHYRKIITSRTSPGQLVLPRNLALLPIYVLGMLKSLALREGSIHSDIRVNFLRKIRSIGLPELVLTLYPHIFAIHVLQPHEGIYAENAVGQPTVTLPPPVRASRKFIEEGGAFLIVNAQTAYLWLHRLTSPLLLKDLLDVDDLKNLKPLEPLTFPELNTELNLQVRNILDALQKQFPQHSLRPLLVRQGMDGLEAELTSLFIEDRSREGTDYFDFLSKIYDNIYSK</sequence>
<dbReference type="InterPro" id="IPR006896">
    <property type="entry name" value="Sec23/24_trunk_dom"/>
</dbReference>
<dbReference type="SUPFAM" id="SSF82754">
    <property type="entry name" value="C-terminal, gelsolin-like domain of Sec23/24"/>
    <property type="match status" value="1"/>
</dbReference>
<dbReference type="OrthoDB" id="49016at2759"/>
<dbReference type="SUPFAM" id="SSF81811">
    <property type="entry name" value="Helical domain of Sec23/24"/>
    <property type="match status" value="1"/>
</dbReference>
<evidence type="ECO:0000313" key="10">
    <source>
        <dbReference type="EMBL" id="EEB07263.1"/>
    </source>
</evidence>
<feature type="domain" description="Sec23/Sec24 trunk" evidence="7">
    <location>
        <begin position="284"/>
        <end position="520"/>
    </location>
</feature>
<evidence type="ECO:0000256" key="3">
    <source>
        <dbReference type="ARBA" id="ARBA00022927"/>
    </source>
</evidence>
<dbReference type="PANTHER" id="PTHR13803:SF4">
    <property type="entry name" value="SECRETORY 24CD, ISOFORM C"/>
    <property type="match status" value="1"/>
</dbReference>
<name>B6K282_SCHJY</name>
<evidence type="ECO:0000313" key="12">
    <source>
        <dbReference type="Proteomes" id="UP000001744"/>
    </source>
</evidence>
<evidence type="ECO:0000313" key="11">
    <source>
        <dbReference type="JaponicusDB" id="SJAG_02349"/>
    </source>
</evidence>
<protein>
    <submittedName>
        <fullName evidence="10">COPII-coated vesicle component Sfb3</fullName>
    </submittedName>
</protein>
<keyword evidence="12" id="KW-1185">Reference proteome</keyword>
<dbReference type="InterPro" id="IPR036175">
    <property type="entry name" value="Sec23/24_helical_dom_sf"/>
</dbReference>
<dbReference type="GO" id="GO:0070971">
    <property type="term" value="C:endoplasmic reticulum exit site"/>
    <property type="evidence" value="ECO:0000318"/>
    <property type="project" value="GO_Central"/>
</dbReference>
<dbReference type="Gene3D" id="3.40.50.410">
    <property type="entry name" value="von Willebrand factor, type A domain"/>
    <property type="match status" value="1"/>
</dbReference>
<dbReference type="GO" id="GO:0030127">
    <property type="term" value="C:COPII vesicle coat"/>
    <property type="evidence" value="ECO:0000318"/>
    <property type="project" value="GO_Central"/>
</dbReference>
<dbReference type="InterPro" id="IPR029006">
    <property type="entry name" value="ADF-H/Gelsolin-like_dom_sf"/>
</dbReference>
<dbReference type="Gene3D" id="2.30.30.380">
    <property type="entry name" value="Zn-finger domain of Sec23/24"/>
    <property type="match status" value="1"/>
</dbReference>
<evidence type="ECO:0000259" key="9">
    <source>
        <dbReference type="Pfam" id="PF08033"/>
    </source>
</evidence>
<dbReference type="Gene3D" id="1.20.120.730">
    <property type="entry name" value="Sec23/Sec24 helical domain"/>
    <property type="match status" value="1"/>
</dbReference>
<dbReference type="Pfam" id="PF04810">
    <property type="entry name" value="zf-Sec23_Sec24"/>
    <property type="match status" value="1"/>
</dbReference>
<feature type="domain" description="Zinc finger Sec23/Sec24-type" evidence="6">
    <location>
        <begin position="207"/>
        <end position="245"/>
    </location>
</feature>
<dbReference type="GO" id="GO:0090110">
    <property type="term" value="P:COPII-coated vesicle cargo loading"/>
    <property type="evidence" value="ECO:0000318"/>
    <property type="project" value="GO_Central"/>
</dbReference>
<dbReference type="GeneID" id="7049994"/>
<dbReference type="HOGENOM" id="CLU_004589_1_0_1"/>
<evidence type="ECO:0000256" key="2">
    <source>
        <dbReference type="ARBA" id="ARBA00022448"/>
    </source>
</evidence>
<dbReference type="Pfam" id="PF04811">
    <property type="entry name" value="Sec23_trunk"/>
    <property type="match status" value="1"/>
</dbReference>
<feature type="region of interest" description="Disordered" evidence="4">
    <location>
        <begin position="1"/>
        <end position="34"/>
    </location>
</feature>
<feature type="domain" description="Sec23/Sec24 beta-sandwich" evidence="9">
    <location>
        <begin position="526"/>
        <end position="609"/>
    </location>
</feature>
<dbReference type="SUPFAM" id="SSF53300">
    <property type="entry name" value="vWA-like"/>
    <property type="match status" value="1"/>
</dbReference>
<dbReference type="Pfam" id="PF04815">
    <property type="entry name" value="Sec23_helical"/>
    <property type="match status" value="1"/>
</dbReference>
<accession>B6K282</accession>
<proteinExistence type="inferred from homology"/>
<dbReference type="Gene3D" id="2.60.40.1670">
    <property type="entry name" value="beta-sandwich domain of Sec23/24"/>
    <property type="match status" value="1"/>
</dbReference>
<dbReference type="PANTHER" id="PTHR13803">
    <property type="entry name" value="SEC24-RELATED PROTEIN"/>
    <property type="match status" value="1"/>
</dbReference>
<dbReference type="STRING" id="402676.B6K282"/>
<dbReference type="InterPro" id="IPR007123">
    <property type="entry name" value="Gelsolin-like_dom"/>
</dbReference>
<dbReference type="GO" id="GO:0008270">
    <property type="term" value="F:zinc ion binding"/>
    <property type="evidence" value="ECO:0000318"/>
    <property type="project" value="GO_Central"/>
</dbReference>
<dbReference type="InterPro" id="IPR036174">
    <property type="entry name" value="Znf_Sec23_Sec24_sf"/>
</dbReference>
<evidence type="ECO:0000256" key="1">
    <source>
        <dbReference type="ARBA" id="ARBA00008334"/>
    </source>
</evidence>
<evidence type="ECO:0000259" key="6">
    <source>
        <dbReference type="Pfam" id="PF04810"/>
    </source>
</evidence>
<dbReference type="RefSeq" id="XP_002173556.1">
    <property type="nucleotide sequence ID" value="XM_002173520.2"/>
</dbReference>
<evidence type="ECO:0000259" key="5">
    <source>
        <dbReference type="Pfam" id="PF00626"/>
    </source>
</evidence>
<dbReference type="GO" id="GO:0000149">
    <property type="term" value="F:SNARE binding"/>
    <property type="evidence" value="ECO:0000318"/>
    <property type="project" value="GO_Central"/>
</dbReference>
<dbReference type="Pfam" id="PF08033">
    <property type="entry name" value="Sec23_BS"/>
    <property type="match status" value="1"/>
</dbReference>
<keyword evidence="3" id="KW-0653">Protein transport</keyword>